<dbReference type="InterPro" id="IPR011206">
    <property type="entry name" value="Citrate_lyase_beta/mcl1/mcl2"/>
</dbReference>
<dbReference type="InterPro" id="IPR040442">
    <property type="entry name" value="Pyrv_kinase-like_dom_sf"/>
</dbReference>
<dbReference type="RefSeq" id="WP_094235297.1">
    <property type="nucleotide sequence ID" value="NZ_CP022657.1"/>
</dbReference>
<keyword evidence="2 4" id="KW-0479">Metal-binding</keyword>
<dbReference type="PANTHER" id="PTHR32308:SF10">
    <property type="entry name" value="CITRATE LYASE SUBUNIT BETA"/>
    <property type="match status" value="1"/>
</dbReference>
<evidence type="ECO:0000313" key="5">
    <source>
        <dbReference type="EMBL" id="ASS74038.1"/>
    </source>
</evidence>
<gene>
    <name evidence="5" type="ORF">CIG75_02935</name>
</gene>
<name>A0A223CXJ7_9BACL</name>
<reference evidence="5 6" key="1">
    <citation type="journal article" date="2015" name="Int. J. Syst. Evol. Microbiol.">
        <title>Tumebacillus algifaecis sp. nov., isolated from decomposing algal scum.</title>
        <authorList>
            <person name="Wu Y.F."/>
            <person name="Zhang B."/>
            <person name="Xing P."/>
            <person name="Wu Q.L."/>
            <person name="Liu S.J."/>
        </authorList>
    </citation>
    <scope>NUCLEOTIDE SEQUENCE [LARGE SCALE GENOMIC DNA]</scope>
    <source>
        <strain evidence="5 6">THMBR28</strain>
    </source>
</reference>
<evidence type="ECO:0000256" key="2">
    <source>
        <dbReference type="ARBA" id="ARBA00022723"/>
    </source>
</evidence>
<dbReference type="GO" id="GO:0016829">
    <property type="term" value="F:lyase activity"/>
    <property type="evidence" value="ECO:0007669"/>
    <property type="project" value="UniProtKB-KW"/>
</dbReference>
<evidence type="ECO:0000313" key="6">
    <source>
        <dbReference type="Proteomes" id="UP000214688"/>
    </source>
</evidence>
<organism evidence="5 6">
    <name type="scientific">Tumebacillus algifaecis</name>
    <dbReference type="NCBI Taxonomy" id="1214604"/>
    <lineage>
        <taxon>Bacteria</taxon>
        <taxon>Bacillati</taxon>
        <taxon>Bacillota</taxon>
        <taxon>Bacilli</taxon>
        <taxon>Bacillales</taxon>
        <taxon>Alicyclobacillaceae</taxon>
        <taxon>Tumebacillus</taxon>
    </lineage>
</organism>
<dbReference type="EMBL" id="CP022657">
    <property type="protein sequence ID" value="ASS74038.1"/>
    <property type="molecule type" value="Genomic_DNA"/>
</dbReference>
<keyword evidence="3 4" id="KW-0460">Magnesium</keyword>
<dbReference type="PANTHER" id="PTHR32308">
    <property type="entry name" value="LYASE BETA SUBUNIT, PUTATIVE (AFU_ORTHOLOGUE AFUA_4G13030)-RELATED"/>
    <property type="match status" value="1"/>
</dbReference>
<dbReference type="GO" id="GO:0000287">
    <property type="term" value="F:magnesium ion binding"/>
    <property type="evidence" value="ECO:0007669"/>
    <property type="project" value="TreeGrafter"/>
</dbReference>
<dbReference type="OrthoDB" id="9786940at2"/>
<protein>
    <submittedName>
        <fullName evidence="5">Citrate lyase subunit beta</fullName>
    </submittedName>
</protein>
<accession>A0A223CXJ7</accession>
<dbReference type="InterPro" id="IPR015813">
    <property type="entry name" value="Pyrv/PenolPyrv_kinase-like_dom"/>
</dbReference>
<dbReference type="PIRSF" id="PIRSF015582">
    <property type="entry name" value="Cit_lyase_B"/>
    <property type="match status" value="1"/>
</dbReference>
<comment type="cofactor">
    <cofactor evidence="1">
        <name>Mg(2+)</name>
        <dbReference type="ChEBI" id="CHEBI:18420"/>
    </cofactor>
</comment>
<evidence type="ECO:0000256" key="4">
    <source>
        <dbReference type="PIRSR" id="PIRSR015582-2"/>
    </source>
</evidence>
<dbReference type="GO" id="GO:0006107">
    <property type="term" value="P:oxaloacetate metabolic process"/>
    <property type="evidence" value="ECO:0007669"/>
    <property type="project" value="TreeGrafter"/>
</dbReference>
<dbReference type="Pfam" id="PF15617">
    <property type="entry name" value="C-C_Bond_Lyase"/>
    <property type="match status" value="1"/>
</dbReference>
<keyword evidence="5" id="KW-0456">Lyase</keyword>
<dbReference type="Gene3D" id="3.20.20.60">
    <property type="entry name" value="Phosphoenolpyruvate-binding domains"/>
    <property type="match status" value="1"/>
</dbReference>
<dbReference type="InterPro" id="IPR039480">
    <property type="entry name" value="C-C_Bond_Lyase-like"/>
</dbReference>
<sequence>MRYFNYLSPEEEQAVFHKPPTSFNNASSREILSYAAGAALYSPATRLTIADDLVNRKYEGLVSMVFDLEDAIGDHQVAEAEESLLKHIDSLASAIERGVLPQSHVPLLFIRVRNPDQLKRLIVRFAEQIVLITGFFFPKFSPQNGWEYFQILDEYNRQKSTDAPTLYGSPILESADVIYVERRAETLLGSKAILDHFPDYVLNVRVGATDFSSLFGVRRSVHHTIYEIAAIRDCLADILNVMGRAEDGYVITGPVWEYFSTKQAETIAGDERIACLARSYGLDPKTQAEYGLIREVLLDKENGMVGKTIIHPSHLKIVQSLFRVTHEEYLDALSILQNHDGYTGVIKSEYANKMNEIKPHLSWAKRILAKATVYGVLHEQENSN</sequence>
<dbReference type="KEGG" id="tab:CIG75_02935"/>
<keyword evidence="6" id="KW-1185">Reference proteome</keyword>
<dbReference type="AlphaFoldDB" id="A0A223CXJ7"/>
<evidence type="ECO:0000256" key="3">
    <source>
        <dbReference type="ARBA" id="ARBA00022842"/>
    </source>
</evidence>
<evidence type="ECO:0000256" key="1">
    <source>
        <dbReference type="ARBA" id="ARBA00001946"/>
    </source>
</evidence>
<dbReference type="SUPFAM" id="SSF51621">
    <property type="entry name" value="Phosphoenolpyruvate/pyruvate domain"/>
    <property type="match status" value="1"/>
</dbReference>
<feature type="binding site" evidence="4">
    <location>
        <position position="210"/>
    </location>
    <ligand>
        <name>Mg(2+)</name>
        <dbReference type="ChEBI" id="CHEBI:18420"/>
    </ligand>
</feature>
<dbReference type="Proteomes" id="UP000214688">
    <property type="component" value="Chromosome"/>
</dbReference>
<proteinExistence type="predicted"/>